<dbReference type="RefSeq" id="XP_013254937.1">
    <property type="nucleotide sequence ID" value="XM_013399483.1"/>
</dbReference>
<name>A0A072NY66_9EURO</name>
<proteinExistence type="predicted"/>
<keyword evidence="4" id="KW-1185">Reference proteome</keyword>
<dbReference type="EMBL" id="AMGV01000018">
    <property type="protein sequence ID" value="KEF52347.1"/>
    <property type="molecule type" value="Genomic_DNA"/>
</dbReference>
<evidence type="ECO:0000313" key="4">
    <source>
        <dbReference type="Proteomes" id="UP000027920"/>
    </source>
</evidence>
<feature type="domain" description="AMP-dependent synthetase/ligase" evidence="1">
    <location>
        <begin position="1"/>
        <end position="130"/>
    </location>
</feature>
<dbReference type="PANTHER" id="PTHR43201:SF28">
    <property type="entry name" value="ENZYME, PUTATIVE (AFU_ORTHOLOGUE AFUA_7G01530)-RELATED"/>
    <property type="match status" value="1"/>
</dbReference>
<protein>
    <recommendedName>
        <fullName evidence="5">AMP-binding enzyme C-terminal domain-containing protein</fullName>
    </recommendedName>
</protein>
<dbReference type="GO" id="GO:0031956">
    <property type="term" value="F:medium-chain fatty acid-CoA ligase activity"/>
    <property type="evidence" value="ECO:0007669"/>
    <property type="project" value="TreeGrafter"/>
</dbReference>
<dbReference type="Pfam" id="PF13193">
    <property type="entry name" value="AMP-binding_C"/>
    <property type="match status" value="1"/>
</dbReference>
<comment type="caution">
    <text evidence="3">The sequence shown here is derived from an EMBL/GenBank/DDBJ whole genome shotgun (WGS) entry which is preliminary data.</text>
</comment>
<dbReference type="Gene3D" id="3.30.300.30">
    <property type="match status" value="1"/>
</dbReference>
<dbReference type="InterPro" id="IPR000873">
    <property type="entry name" value="AMP-dep_synth/lig_dom"/>
</dbReference>
<dbReference type="STRING" id="1182545.A0A072NY66"/>
<dbReference type="InterPro" id="IPR045851">
    <property type="entry name" value="AMP-bd_C_sf"/>
</dbReference>
<dbReference type="GO" id="GO:0006631">
    <property type="term" value="P:fatty acid metabolic process"/>
    <property type="evidence" value="ECO:0007669"/>
    <property type="project" value="TreeGrafter"/>
</dbReference>
<dbReference type="Pfam" id="PF00501">
    <property type="entry name" value="AMP-binding"/>
    <property type="match status" value="1"/>
</dbReference>
<organism evidence="3 4">
    <name type="scientific">Exophiala aquamarina CBS 119918</name>
    <dbReference type="NCBI Taxonomy" id="1182545"/>
    <lineage>
        <taxon>Eukaryota</taxon>
        <taxon>Fungi</taxon>
        <taxon>Dikarya</taxon>
        <taxon>Ascomycota</taxon>
        <taxon>Pezizomycotina</taxon>
        <taxon>Eurotiomycetes</taxon>
        <taxon>Chaetothyriomycetidae</taxon>
        <taxon>Chaetothyriales</taxon>
        <taxon>Herpotrichiellaceae</taxon>
        <taxon>Exophiala</taxon>
    </lineage>
</organism>
<sequence length="280" mass="30747">MAVPTIWVKMIGYFNQYFKNQPTKAKKASDSAGKLRLAISGSAALPVSIRDAWAQIANGCLLLERYGTSETGITYSERLTAGGRIEGSVGWPLPGVQSRLITADGQDVTNIPDVMGEIQIKTRGLLKEYWGKPGAAEKEVTLDGWWRTGDLAMIKAEHNNATFIQGRASVDIIKSGGYKISGLDIETAMLELPYIKEVAVVGVPDVVWGEVVAAICAPVRGKEADLTIVNIRENLRSQLAAYKLPQKLHVVKELPRNEMGKVQKKALRQQCFPQQRETKL</sequence>
<evidence type="ECO:0000259" key="2">
    <source>
        <dbReference type="Pfam" id="PF13193"/>
    </source>
</evidence>
<evidence type="ECO:0000259" key="1">
    <source>
        <dbReference type="Pfam" id="PF00501"/>
    </source>
</evidence>
<dbReference type="SUPFAM" id="SSF56801">
    <property type="entry name" value="Acetyl-CoA synthetase-like"/>
    <property type="match status" value="1"/>
</dbReference>
<dbReference type="Gene3D" id="3.40.50.12780">
    <property type="entry name" value="N-terminal domain of ligase-like"/>
    <property type="match status" value="1"/>
</dbReference>
<feature type="domain" description="AMP-binding enzyme C-terminal" evidence="2">
    <location>
        <begin position="185"/>
        <end position="261"/>
    </location>
</feature>
<dbReference type="PANTHER" id="PTHR43201">
    <property type="entry name" value="ACYL-COA SYNTHETASE"/>
    <property type="match status" value="1"/>
</dbReference>
<dbReference type="VEuPathDB" id="FungiDB:A1O9_11587"/>
<dbReference type="InterPro" id="IPR042099">
    <property type="entry name" value="ANL_N_sf"/>
</dbReference>
<dbReference type="OrthoDB" id="2962993at2759"/>
<evidence type="ECO:0000313" key="3">
    <source>
        <dbReference type="EMBL" id="KEF52347.1"/>
    </source>
</evidence>
<accession>A0A072NY66</accession>
<dbReference type="Proteomes" id="UP000027920">
    <property type="component" value="Unassembled WGS sequence"/>
</dbReference>
<dbReference type="InterPro" id="IPR025110">
    <property type="entry name" value="AMP-bd_C"/>
</dbReference>
<gene>
    <name evidence="3" type="ORF">A1O9_11587</name>
</gene>
<reference evidence="3 4" key="1">
    <citation type="submission" date="2013-03" db="EMBL/GenBank/DDBJ databases">
        <title>The Genome Sequence of Exophiala aquamarina CBS 119918.</title>
        <authorList>
            <consortium name="The Broad Institute Genomics Platform"/>
            <person name="Cuomo C."/>
            <person name="de Hoog S."/>
            <person name="Gorbushina A."/>
            <person name="Walker B."/>
            <person name="Young S.K."/>
            <person name="Zeng Q."/>
            <person name="Gargeya S."/>
            <person name="Fitzgerald M."/>
            <person name="Haas B."/>
            <person name="Abouelleil A."/>
            <person name="Allen A.W."/>
            <person name="Alvarado L."/>
            <person name="Arachchi H.M."/>
            <person name="Berlin A.M."/>
            <person name="Chapman S.B."/>
            <person name="Gainer-Dewar J."/>
            <person name="Goldberg J."/>
            <person name="Griggs A."/>
            <person name="Gujja S."/>
            <person name="Hansen M."/>
            <person name="Howarth C."/>
            <person name="Imamovic A."/>
            <person name="Ireland A."/>
            <person name="Larimer J."/>
            <person name="McCowan C."/>
            <person name="Murphy C."/>
            <person name="Pearson M."/>
            <person name="Poon T.W."/>
            <person name="Priest M."/>
            <person name="Roberts A."/>
            <person name="Saif S."/>
            <person name="Shea T."/>
            <person name="Sisk P."/>
            <person name="Sykes S."/>
            <person name="Wortman J."/>
            <person name="Nusbaum C."/>
            <person name="Birren B."/>
        </authorList>
    </citation>
    <scope>NUCLEOTIDE SEQUENCE [LARGE SCALE GENOMIC DNA]</scope>
    <source>
        <strain evidence="3 4">CBS 119918</strain>
    </source>
</reference>
<evidence type="ECO:0008006" key="5">
    <source>
        <dbReference type="Google" id="ProtNLM"/>
    </source>
</evidence>
<dbReference type="HOGENOM" id="CLU_000022_59_11_1"/>
<dbReference type="AlphaFoldDB" id="A0A072NY66"/>
<dbReference type="GeneID" id="25286485"/>